<dbReference type="PANTHER" id="PTHR47874:SF6">
    <property type="entry name" value="PENTATRICOPEPTIDE REPEAT-CONTAINING PROTEIN"/>
    <property type="match status" value="1"/>
</dbReference>
<keyword evidence="6" id="KW-1185">Reference proteome</keyword>
<evidence type="ECO:0000256" key="3">
    <source>
        <dbReference type="PROSITE-ProRule" id="PRU00708"/>
    </source>
</evidence>
<organism evidence="5 6">
    <name type="scientific">Marchantia polymorpha subsp. ruderalis</name>
    <dbReference type="NCBI Taxonomy" id="1480154"/>
    <lineage>
        <taxon>Eukaryota</taxon>
        <taxon>Viridiplantae</taxon>
        <taxon>Streptophyta</taxon>
        <taxon>Embryophyta</taxon>
        <taxon>Marchantiophyta</taxon>
        <taxon>Marchantiopsida</taxon>
        <taxon>Marchantiidae</taxon>
        <taxon>Marchantiales</taxon>
        <taxon>Marchantiaceae</taxon>
        <taxon>Marchantia</taxon>
    </lineage>
</organism>
<comment type="similarity">
    <text evidence="1">Belongs to the PPR family. P subfamily.</text>
</comment>
<evidence type="ECO:0000256" key="1">
    <source>
        <dbReference type="ARBA" id="ARBA00007626"/>
    </source>
</evidence>
<dbReference type="InterPro" id="IPR011990">
    <property type="entry name" value="TPR-like_helical_dom_sf"/>
</dbReference>
<name>A0A176WGX2_MARPO</name>
<dbReference type="InterPro" id="IPR044179">
    <property type="entry name" value="PPR5-like"/>
</dbReference>
<dbReference type="GO" id="GO:0003729">
    <property type="term" value="F:mRNA binding"/>
    <property type="evidence" value="ECO:0007669"/>
    <property type="project" value="InterPro"/>
</dbReference>
<evidence type="ECO:0000313" key="5">
    <source>
        <dbReference type="EMBL" id="OAE31396.1"/>
    </source>
</evidence>
<proteinExistence type="inferred from homology"/>
<evidence type="ECO:0000313" key="6">
    <source>
        <dbReference type="Proteomes" id="UP000077202"/>
    </source>
</evidence>
<feature type="repeat" description="PPR" evidence="3">
    <location>
        <begin position="209"/>
        <end position="243"/>
    </location>
</feature>
<dbReference type="PROSITE" id="PS51375">
    <property type="entry name" value="PPR"/>
    <property type="match status" value="6"/>
</dbReference>
<reference evidence="5" key="1">
    <citation type="submission" date="2016-03" db="EMBL/GenBank/DDBJ databases">
        <title>Mechanisms controlling the formation of the plant cell surface in tip-growing cells are functionally conserved among land plants.</title>
        <authorList>
            <person name="Honkanen S."/>
            <person name="Jones V.A."/>
            <person name="Morieri G."/>
            <person name="Champion C."/>
            <person name="Hetherington A.J."/>
            <person name="Kelly S."/>
            <person name="Saint-Marcoux D."/>
            <person name="Proust H."/>
            <person name="Prescott H."/>
            <person name="Dolan L."/>
        </authorList>
    </citation>
    <scope>NUCLEOTIDE SEQUENCE [LARGE SCALE GENOMIC DNA]</scope>
    <source>
        <tissue evidence="5">Whole gametophyte</tissue>
    </source>
</reference>
<gene>
    <name evidence="5" type="ORF">AXG93_1842s1100</name>
</gene>
<sequence>MSSVPDWRGERGGPRARACLKRTITSPRLPLPNPGAAAQLELPISSSPGTMALAWTPSRSPSGVGGSTIRSSANWRPASSPCALLDGRRWQSGGGGGGGAGGGVGRDVAALRVGQRAEGPAGYRALAVRAQRSRFFKKYKDSSKETVQMLVKVLCKSSDSAEVTLGKHGRWLKPPDWFEVMDGLGKRRRWQLALEVFRWIQMQKWYKPDNGYYSKLISIMGKEGQYRLAMWLFAEMKKMGCRPDTSLYNSVMGVHLRSEDKEVGFQKAAGLLEEMKSKRSCQPNVVTYNILIRAAAQLGHYDKVDELFRDLFDRDLVADLYTYNGLMDAYGKAGEIVLMEETFKRMRGEKLKPDLVTYNTLIDAYGKAGELLKMEAVLAGMSGPRRGGSLHPSVKTFNSMITNYGNAGMWEKSEWVFQEMQKLDVQPTTVTYEALLGAYGTSGMFSKMKELVKTMRMWGPRPEACTLNRMIDSYCQHDMTDEAEALLKNSMDEFGVYPTSLSHGILIRHYKIVGKVSRIPPLLDQMKSWGLKPTKQIYLDVLESIGVQVDYNAEQAGTDFSSSEGEEDVEELAAPASESESDPQSQYMGVMAGISV</sequence>
<feature type="repeat" description="PPR" evidence="3">
    <location>
        <begin position="319"/>
        <end position="353"/>
    </location>
</feature>
<feature type="repeat" description="PPR" evidence="3">
    <location>
        <begin position="393"/>
        <end position="427"/>
    </location>
</feature>
<protein>
    <recommendedName>
        <fullName evidence="7">Pentacotripeptide-repeat region of PRORP domain-containing protein</fullName>
    </recommendedName>
</protein>
<feature type="repeat" description="PPR" evidence="3">
    <location>
        <begin position="463"/>
        <end position="498"/>
    </location>
</feature>
<dbReference type="Pfam" id="PF01535">
    <property type="entry name" value="PPR"/>
    <property type="match status" value="2"/>
</dbReference>
<feature type="repeat" description="PPR" evidence="3">
    <location>
        <begin position="428"/>
        <end position="462"/>
    </location>
</feature>
<dbReference type="NCBIfam" id="TIGR00756">
    <property type="entry name" value="PPR"/>
    <property type="match status" value="6"/>
</dbReference>
<dbReference type="Proteomes" id="UP000077202">
    <property type="component" value="Unassembled WGS sequence"/>
</dbReference>
<accession>A0A176WGX2</accession>
<feature type="region of interest" description="Disordered" evidence="4">
    <location>
        <begin position="557"/>
        <end position="596"/>
    </location>
</feature>
<feature type="region of interest" description="Disordered" evidence="4">
    <location>
        <begin position="56"/>
        <end position="75"/>
    </location>
</feature>
<dbReference type="EMBL" id="LVLJ01001104">
    <property type="protein sequence ID" value="OAE31396.1"/>
    <property type="molecule type" value="Genomic_DNA"/>
</dbReference>
<evidence type="ECO:0008006" key="7">
    <source>
        <dbReference type="Google" id="ProtNLM"/>
    </source>
</evidence>
<dbReference type="InterPro" id="IPR002885">
    <property type="entry name" value="PPR_rpt"/>
</dbReference>
<feature type="repeat" description="PPR" evidence="3">
    <location>
        <begin position="284"/>
        <end position="318"/>
    </location>
</feature>
<dbReference type="Pfam" id="PF13041">
    <property type="entry name" value="PPR_2"/>
    <property type="match status" value="2"/>
</dbReference>
<evidence type="ECO:0000256" key="4">
    <source>
        <dbReference type="SAM" id="MobiDB-lite"/>
    </source>
</evidence>
<dbReference type="Pfam" id="PF13812">
    <property type="entry name" value="PPR_3"/>
    <property type="match status" value="1"/>
</dbReference>
<dbReference type="PANTHER" id="PTHR47874">
    <property type="entry name" value="EXPRESSED PROTEIN"/>
    <property type="match status" value="1"/>
</dbReference>
<evidence type="ECO:0000256" key="2">
    <source>
        <dbReference type="ARBA" id="ARBA00022737"/>
    </source>
</evidence>
<keyword evidence="2" id="KW-0677">Repeat</keyword>
<dbReference type="AlphaFoldDB" id="A0A176WGX2"/>
<dbReference type="Gene3D" id="1.25.40.10">
    <property type="entry name" value="Tetratricopeptide repeat domain"/>
    <property type="match status" value="4"/>
</dbReference>
<comment type="caution">
    <text evidence="5">The sequence shown here is derived from an EMBL/GenBank/DDBJ whole genome shotgun (WGS) entry which is preliminary data.</text>
</comment>